<accession>A0A0E3YYV4</accession>
<dbReference type="GO" id="GO:0005737">
    <property type="term" value="C:cytoplasm"/>
    <property type="evidence" value="ECO:0007669"/>
    <property type="project" value="TreeGrafter"/>
</dbReference>
<dbReference type="Pfam" id="PF12850">
    <property type="entry name" value="Metallophos_2"/>
    <property type="match status" value="1"/>
</dbReference>
<dbReference type="InterPro" id="IPR029052">
    <property type="entry name" value="Metallo-depent_PP-like"/>
</dbReference>
<name>A0A0E3YYV4_9GAMM</name>
<dbReference type="EMBL" id="CP011144">
    <property type="protein sequence ID" value="AKC85582.1"/>
    <property type="molecule type" value="Genomic_DNA"/>
</dbReference>
<keyword evidence="4" id="KW-1185">Reference proteome</keyword>
<dbReference type="InterPro" id="IPR050126">
    <property type="entry name" value="Ap4A_hydrolase"/>
</dbReference>
<dbReference type="Proteomes" id="UP000033067">
    <property type="component" value="Chromosome"/>
</dbReference>
<dbReference type="PANTHER" id="PTHR42850:SF2">
    <property type="entry name" value="BLL5683 PROTEIN"/>
    <property type="match status" value="1"/>
</dbReference>
<dbReference type="Gene3D" id="3.60.21.10">
    <property type="match status" value="1"/>
</dbReference>
<feature type="domain" description="Calcineurin-like phosphoesterase" evidence="2">
    <location>
        <begin position="1"/>
        <end position="183"/>
    </location>
</feature>
<dbReference type="InterPro" id="IPR011152">
    <property type="entry name" value="Pesterase_MJ0912"/>
</dbReference>
<evidence type="ECO:0000313" key="4">
    <source>
        <dbReference type="Proteomes" id="UP000033067"/>
    </source>
</evidence>
<evidence type="ECO:0000313" key="3">
    <source>
        <dbReference type="EMBL" id="AKC85582.1"/>
    </source>
</evidence>
<dbReference type="PIRSF" id="PIRSF000883">
    <property type="entry name" value="Pesterase_MJ0912"/>
    <property type="match status" value="1"/>
</dbReference>
<dbReference type="PATRIC" id="fig|314722.6.peg.249"/>
<organism evidence="3 4">
    <name type="scientific">Pseudoxanthomonas suwonensis</name>
    <dbReference type="NCBI Taxonomy" id="314722"/>
    <lineage>
        <taxon>Bacteria</taxon>
        <taxon>Pseudomonadati</taxon>
        <taxon>Pseudomonadota</taxon>
        <taxon>Gammaproteobacteria</taxon>
        <taxon>Lysobacterales</taxon>
        <taxon>Lysobacteraceae</taxon>
        <taxon>Pseudoxanthomonas</taxon>
    </lineage>
</organism>
<dbReference type="GO" id="GO:0016791">
    <property type="term" value="F:phosphatase activity"/>
    <property type="evidence" value="ECO:0007669"/>
    <property type="project" value="TreeGrafter"/>
</dbReference>
<comment type="similarity">
    <text evidence="1">Belongs to the metallophosphoesterase superfamily. YfcE family.</text>
</comment>
<protein>
    <submittedName>
        <fullName evidence="3">Metallophosphoesterase</fullName>
    </submittedName>
</protein>
<proteinExistence type="inferred from homology"/>
<dbReference type="KEGG" id="psuw:WQ53_01185"/>
<dbReference type="OrthoDB" id="9813918at2"/>
<evidence type="ECO:0000256" key="1">
    <source>
        <dbReference type="ARBA" id="ARBA00008950"/>
    </source>
</evidence>
<dbReference type="PANTHER" id="PTHR42850">
    <property type="entry name" value="METALLOPHOSPHOESTERASE"/>
    <property type="match status" value="1"/>
</dbReference>
<dbReference type="InterPro" id="IPR024654">
    <property type="entry name" value="Calcineurin-like_PHP_lpxH"/>
</dbReference>
<gene>
    <name evidence="3" type="ORF">WQ53_01185</name>
</gene>
<dbReference type="RefSeq" id="WP_052629628.1">
    <property type="nucleotide sequence ID" value="NZ_CP011144.1"/>
</dbReference>
<reference evidence="3 4" key="1">
    <citation type="journal article" date="2015" name="Genome Announc.">
        <title>Complete Genome Sequence of Pseudoxanthomonas suwonensis Strain J1, a Cellulose-Degrading Bacterium Isolated from Leaf- and Wood-Enriched Soil.</title>
        <authorList>
            <person name="Hou L."/>
            <person name="Jiang J."/>
            <person name="Xu Z."/>
            <person name="Zhou Y."/>
            <person name="Leung F.C."/>
        </authorList>
    </citation>
    <scope>NUCLEOTIDE SEQUENCE [LARGE SCALE GENOMIC DNA]</scope>
    <source>
        <strain evidence="3 4">J1</strain>
    </source>
</reference>
<dbReference type="AlphaFoldDB" id="A0A0E3YYV4"/>
<dbReference type="SUPFAM" id="SSF56300">
    <property type="entry name" value="Metallo-dependent phosphatases"/>
    <property type="match status" value="1"/>
</dbReference>
<sequence length="246" mass="26170">MRIAALSDIHGNLPALDAVLADIRRRGCDRVVNLGDIVSGPLWPRETLERLLPLALPTIAGNHERQLLGEPATLAPSDAHARHALAPAQLDWVRALPPRLRIDDVLLCHGTPDSDLDYLLDQITAPVLGPADAASVAARLAHPAAAGAGLVLCGHSHTPRALRLADGRLACNPGSVGLPAFATEWPVPHRAETGSPDARYALLERRGGQWHAQLLAVPYPHAEAAARAATLGRADWAHALRHGRMP</sequence>
<evidence type="ECO:0000259" key="2">
    <source>
        <dbReference type="Pfam" id="PF12850"/>
    </source>
</evidence>